<accession>A0ABQ8FVE0</accession>
<dbReference type="InterPro" id="IPR001138">
    <property type="entry name" value="Zn2Cys6_DnaBD"/>
</dbReference>
<dbReference type="CDD" id="cd00067">
    <property type="entry name" value="GAL4"/>
    <property type="match status" value="1"/>
</dbReference>
<comment type="caution">
    <text evidence="4">The sequence shown here is derived from an EMBL/GenBank/DDBJ whole genome shotgun (WGS) entry which is preliminary data.</text>
</comment>
<dbReference type="PROSITE" id="PS50048">
    <property type="entry name" value="ZN2_CY6_FUNGAL_2"/>
    <property type="match status" value="1"/>
</dbReference>
<keyword evidence="1" id="KW-0539">Nucleus</keyword>
<dbReference type="SMART" id="SM00066">
    <property type="entry name" value="GAL4"/>
    <property type="match status" value="1"/>
</dbReference>
<feature type="region of interest" description="Disordered" evidence="2">
    <location>
        <begin position="269"/>
        <end position="296"/>
    </location>
</feature>
<evidence type="ECO:0000256" key="1">
    <source>
        <dbReference type="ARBA" id="ARBA00023242"/>
    </source>
</evidence>
<organism evidence="4 5">
    <name type="scientific">Macrophomina phaseolina</name>
    <dbReference type="NCBI Taxonomy" id="35725"/>
    <lineage>
        <taxon>Eukaryota</taxon>
        <taxon>Fungi</taxon>
        <taxon>Dikarya</taxon>
        <taxon>Ascomycota</taxon>
        <taxon>Pezizomycotina</taxon>
        <taxon>Dothideomycetes</taxon>
        <taxon>Dothideomycetes incertae sedis</taxon>
        <taxon>Botryosphaeriales</taxon>
        <taxon>Botryosphaeriaceae</taxon>
        <taxon>Macrophomina</taxon>
    </lineage>
</organism>
<dbReference type="Proteomes" id="UP000774617">
    <property type="component" value="Unassembled WGS sequence"/>
</dbReference>
<keyword evidence="5" id="KW-1185">Reference proteome</keyword>
<feature type="region of interest" description="Disordered" evidence="2">
    <location>
        <begin position="157"/>
        <end position="202"/>
    </location>
</feature>
<gene>
    <name evidence="4" type="ORF">B0J12DRAFT_633683</name>
</gene>
<evidence type="ECO:0000259" key="3">
    <source>
        <dbReference type="PROSITE" id="PS50048"/>
    </source>
</evidence>
<feature type="region of interest" description="Disordered" evidence="2">
    <location>
        <begin position="494"/>
        <end position="513"/>
    </location>
</feature>
<dbReference type="InterPro" id="IPR036864">
    <property type="entry name" value="Zn2-C6_fun-type_DNA-bd_sf"/>
</dbReference>
<proteinExistence type="predicted"/>
<dbReference type="Pfam" id="PF00172">
    <property type="entry name" value="Zn_clus"/>
    <property type="match status" value="1"/>
</dbReference>
<feature type="domain" description="Zn(2)-C6 fungal-type" evidence="3">
    <location>
        <begin position="62"/>
        <end position="91"/>
    </location>
</feature>
<feature type="region of interest" description="Disordered" evidence="2">
    <location>
        <begin position="399"/>
        <end position="418"/>
    </location>
</feature>
<dbReference type="PANTHER" id="PTHR47785">
    <property type="entry name" value="ZN(II)2CYS6 TRANSCRIPTION FACTOR (EUROFUNG)-RELATED-RELATED"/>
    <property type="match status" value="1"/>
</dbReference>
<dbReference type="SUPFAM" id="SSF57701">
    <property type="entry name" value="Zn2/Cys6 DNA-binding domain"/>
    <property type="match status" value="1"/>
</dbReference>
<dbReference type="PANTHER" id="PTHR47785:SF4">
    <property type="entry name" value="ZN(II)2CYS6 TRANSCRIPTION FACTOR (EUROFUNG)"/>
    <property type="match status" value="1"/>
</dbReference>
<dbReference type="Gene3D" id="4.10.240.10">
    <property type="entry name" value="Zn(2)-C6 fungal-type DNA-binding domain"/>
    <property type="match status" value="1"/>
</dbReference>
<name>A0ABQ8FVE0_9PEZI</name>
<evidence type="ECO:0000256" key="2">
    <source>
        <dbReference type="SAM" id="MobiDB-lite"/>
    </source>
</evidence>
<protein>
    <recommendedName>
        <fullName evidence="3">Zn(2)-C6 fungal-type domain-containing protein</fullName>
    </recommendedName>
</protein>
<evidence type="ECO:0000313" key="5">
    <source>
        <dbReference type="Proteomes" id="UP000774617"/>
    </source>
</evidence>
<dbReference type="PROSITE" id="PS00463">
    <property type="entry name" value="ZN2_CY6_FUNGAL_1"/>
    <property type="match status" value="1"/>
</dbReference>
<dbReference type="InterPro" id="IPR053181">
    <property type="entry name" value="EcdB-like_regulator"/>
</dbReference>
<sequence>MNGAAPAPYPPPANHHNPYNGPPRMGPTQGHHLSPYAQPGVYGQAADYVGAGLKRQVRAVQACNNCRSRKQKCNEGQPCQFCRESGLKCEYKEVPPPKQDRTLHDIATKVNLLMENFASIPGRLDRIERQLRGYQNGEGTLTTPSDRFPAPMPAVAEKAEGSTYNPVREKTPSEPPTTAGKASSGSKYSLPPDASQTFGPKHTQVPDFFEAEITLPADHTTAAHTMLIGWSAMEPFFKDVIPGGTNFPREQEENRGLLKLYGRGEGEDLYDGAHGGSPAAEGTADDVVSTSAPSPGTNSWGIGFTAPFTGADIHQSGYQHNWGGLNPDGTLKIDVWTVRRLHQSYLSHMHPLQPFLDKERLASMVEKFIQIYSPDAGCHNARSPFALPETYPAIPLKRERANDGPVSGPKPRTPLSRENNIERTSGNAIVLLVLAIGRICEHKTHLPGRLGGPNSVVGSSLQMTSIDSLPAAIQPSPVLSNSILASIPSSSIDGARLASRRPRTEQVPTSEKRETAARNMHITPGLAYYAYAAEILGAVHGGSDLSHGQAGVLACLYMGQLARVLESWGWICYACRVCGVLIDKDKESLFPNAPEPDVSDSMDLRKVAPRVSSGVDQRKANLIKFLYWTCLQLESDILAEMSHLRPSGISKDEERIGLPSQIYPELRLDYPEEMNWLYYLAQIQLRKILNRTHLALYSKDTEGRKKNFWAAIRDDMLEEQLQGWRETLPAWLGWDDSDEPSNDINKARMRAKYYGARYIITRPILHWAIHTNPAPTFLMKQYGFALDNGSDSPDPSENLVSDSLSKASWHKVMMASKRCVESAVQSTIAFDGVESANQRLIVTNIFGTAHAQFGNCLVLAAVRKSWMRDLIPHTRVIALVERTISFLCRLVPISPTLRVDVAILENTLKCLNGEKPDPASVDA</sequence>
<evidence type="ECO:0000313" key="4">
    <source>
        <dbReference type="EMBL" id="KAH7029938.1"/>
    </source>
</evidence>
<dbReference type="EMBL" id="JAGTJR010000047">
    <property type="protein sequence ID" value="KAH7029938.1"/>
    <property type="molecule type" value="Genomic_DNA"/>
</dbReference>
<dbReference type="CDD" id="cd12148">
    <property type="entry name" value="fungal_TF_MHR"/>
    <property type="match status" value="1"/>
</dbReference>
<feature type="region of interest" description="Disordered" evidence="2">
    <location>
        <begin position="1"/>
        <end position="32"/>
    </location>
</feature>
<reference evidence="4 5" key="1">
    <citation type="journal article" date="2021" name="Nat. Commun.">
        <title>Genetic determinants of endophytism in the Arabidopsis root mycobiome.</title>
        <authorList>
            <person name="Mesny F."/>
            <person name="Miyauchi S."/>
            <person name="Thiergart T."/>
            <person name="Pickel B."/>
            <person name="Atanasova L."/>
            <person name="Karlsson M."/>
            <person name="Huettel B."/>
            <person name="Barry K.W."/>
            <person name="Haridas S."/>
            <person name="Chen C."/>
            <person name="Bauer D."/>
            <person name="Andreopoulos W."/>
            <person name="Pangilinan J."/>
            <person name="LaButti K."/>
            <person name="Riley R."/>
            <person name="Lipzen A."/>
            <person name="Clum A."/>
            <person name="Drula E."/>
            <person name="Henrissat B."/>
            <person name="Kohler A."/>
            <person name="Grigoriev I.V."/>
            <person name="Martin F.M."/>
            <person name="Hacquard S."/>
        </authorList>
    </citation>
    <scope>NUCLEOTIDE SEQUENCE [LARGE SCALE GENOMIC DNA]</scope>
    <source>
        <strain evidence="4 5">MPI-SDFR-AT-0080</strain>
    </source>
</reference>